<evidence type="ECO:0000259" key="1">
    <source>
        <dbReference type="Pfam" id="PF12680"/>
    </source>
</evidence>
<dbReference type="Gene3D" id="3.10.450.50">
    <property type="match status" value="1"/>
</dbReference>
<dbReference type="Proteomes" id="UP000274139">
    <property type="component" value="Unassembled WGS sequence"/>
</dbReference>
<evidence type="ECO:0000313" key="3">
    <source>
        <dbReference type="Proteomes" id="UP000274139"/>
    </source>
</evidence>
<dbReference type="InterPro" id="IPR032710">
    <property type="entry name" value="NTF2-like_dom_sf"/>
</dbReference>
<dbReference type="Pfam" id="PF12680">
    <property type="entry name" value="SnoaL_2"/>
    <property type="match status" value="1"/>
</dbReference>
<dbReference type="SUPFAM" id="SSF54427">
    <property type="entry name" value="NTF2-like"/>
    <property type="match status" value="1"/>
</dbReference>
<name>A0A454JD92_9NEIS</name>
<dbReference type="OrthoDB" id="8776598at2"/>
<feature type="domain" description="SnoaL-like" evidence="1">
    <location>
        <begin position="17"/>
        <end position="114"/>
    </location>
</feature>
<keyword evidence="3" id="KW-1185">Reference proteome</keyword>
<accession>A0A454JD92</accession>
<gene>
    <name evidence="2" type="ORF">EAY64_19370</name>
</gene>
<protein>
    <submittedName>
        <fullName evidence="2">Nuclear transport factor 2 family protein</fullName>
    </submittedName>
</protein>
<evidence type="ECO:0000313" key="2">
    <source>
        <dbReference type="EMBL" id="RMC91334.1"/>
    </source>
</evidence>
<organism evidence="2 3">
    <name type="scientific">Aquitalea palustris</name>
    <dbReference type="NCBI Taxonomy" id="2480983"/>
    <lineage>
        <taxon>Bacteria</taxon>
        <taxon>Pseudomonadati</taxon>
        <taxon>Pseudomonadota</taxon>
        <taxon>Betaproteobacteria</taxon>
        <taxon>Neisseriales</taxon>
        <taxon>Chromobacteriaceae</taxon>
        <taxon>Aquitalea</taxon>
    </lineage>
</organism>
<dbReference type="AlphaFoldDB" id="A0A454JD92"/>
<sequence length="135" mass="15292">MKPMSDAEANKFSGILKEYLHQLEQGNVDGVVSLFSTDARIYSPLLGWVTPRPFYSKLADASGNSSITLLDIFQSTQGNRTANAYFRYDWVLRDGSKVRFDCVDVFDFNAQGLIEKLVIIYDTHQIRADLGDRFV</sequence>
<dbReference type="InterPro" id="IPR037401">
    <property type="entry name" value="SnoaL-like"/>
</dbReference>
<comment type="caution">
    <text evidence="2">The sequence shown here is derived from an EMBL/GenBank/DDBJ whole genome shotgun (WGS) entry which is preliminary data.</text>
</comment>
<proteinExistence type="predicted"/>
<reference evidence="2 3" key="1">
    <citation type="submission" date="2018-10" db="EMBL/GenBank/DDBJ databases">
        <title>Draft genome sequence of Aquitalea MWU14-2217 isolated from a wild cranberry bog in Provincetown, Massachusetts.</title>
        <authorList>
            <person name="Ebadzadsahrai G."/>
            <person name="Soby S."/>
        </authorList>
    </citation>
    <scope>NUCLEOTIDE SEQUENCE [LARGE SCALE GENOMIC DNA]</scope>
    <source>
        <strain evidence="2 3">MWU14-2217</strain>
    </source>
</reference>
<dbReference type="EMBL" id="RFAR01000117">
    <property type="protein sequence ID" value="RMC91334.1"/>
    <property type="molecule type" value="Genomic_DNA"/>
</dbReference>